<evidence type="ECO:0000256" key="1">
    <source>
        <dbReference type="SAM" id="MobiDB-lite"/>
    </source>
</evidence>
<proteinExistence type="predicted"/>
<sequence>MKFTTEQQQTKNYPKASSVIPSPETTHDKLLFCSGDWVSLIKPLTALSFEEAILLCEESLDKWVVWVPGLGETRLNTSEFVRQA</sequence>
<reference evidence="2" key="1">
    <citation type="submission" date="2024-07" db="EMBL/GenBank/DDBJ databases">
        <authorList>
            <person name="Kim Y.J."/>
            <person name="Jeong J.Y."/>
        </authorList>
    </citation>
    <scope>NUCLEOTIDE SEQUENCE</scope>
    <source>
        <strain evidence="2">GIHE-MW2</strain>
    </source>
</reference>
<name>A0AAU8JIV6_9CYAN</name>
<dbReference type="EMBL" id="CP159837">
    <property type="protein sequence ID" value="XCM38679.1"/>
    <property type="molecule type" value="Genomic_DNA"/>
</dbReference>
<feature type="compositionally biased region" description="Polar residues" evidence="1">
    <location>
        <begin position="1"/>
        <end position="12"/>
    </location>
</feature>
<protein>
    <submittedName>
        <fullName evidence="2">Uncharacterized protein</fullName>
    </submittedName>
</protein>
<feature type="region of interest" description="Disordered" evidence="1">
    <location>
        <begin position="1"/>
        <end position="23"/>
    </location>
</feature>
<dbReference type="RefSeq" id="WP_054465976.1">
    <property type="nucleotide sequence ID" value="NZ_CP159837.1"/>
</dbReference>
<evidence type="ECO:0000313" key="2">
    <source>
        <dbReference type="EMBL" id="XCM38679.1"/>
    </source>
</evidence>
<accession>A0AAU8JIV6</accession>
<organism evidence="2">
    <name type="scientific">Planktothricoides raciborskii GIHE-MW2</name>
    <dbReference type="NCBI Taxonomy" id="2792601"/>
    <lineage>
        <taxon>Bacteria</taxon>
        <taxon>Bacillati</taxon>
        <taxon>Cyanobacteriota</taxon>
        <taxon>Cyanophyceae</taxon>
        <taxon>Oscillatoriophycideae</taxon>
        <taxon>Oscillatoriales</taxon>
        <taxon>Oscillatoriaceae</taxon>
        <taxon>Planktothricoides</taxon>
    </lineage>
</organism>
<dbReference type="AlphaFoldDB" id="A0AAU8JIV6"/>
<gene>
    <name evidence="2" type="ORF">ABWT76_001539</name>
</gene>